<protein>
    <submittedName>
        <fullName evidence="1">Uncharacterized protein</fullName>
    </submittedName>
</protein>
<sequence length="152" mass="16772">MPLFSVETDKLARCMNLSYYPKEEENIFTVPKLIRLEEKTRSSSSGSDPKTKSTGSGLSLVKHSLCSSDASDTSVPDSGSCSSCSSLCKDKVRSKKIRLIIKCRIFCEVRSSLWNLNFFSMVRFLFSNLLTPSLLPPPPPPPPLPLLSSLVP</sequence>
<keyword evidence="2" id="KW-1185">Reference proteome</keyword>
<reference evidence="2" key="1">
    <citation type="submission" date="2014-03" db="EMBL/GenBank/DDBJ databases">
        <authorList>
            <person name="Aksoy S."/>
            <person name="Warren W."/>
            <person name="Wilson R.K."/>
        </authorList>
    </citation>
    <scope>NUCLEOTIDE SEQUENCE [LARGE SCALE GENOMIC DNA]</scope>
    <source>
        <strain evidence="2">IAEA</strain>
    </source>
</reference>
<accession>A0A1A9Z0F7</accession>
<dbReference type="Proteomes" id="UP000092445">
    <property type="component" value="Unassembled WGS sequence"/>
</dbReference>
<dbReference type="EnsemblMetazoa" id="GPAI000236-RA">
    <property type="protein sequence ID" value="GPAI000236-PA"/>
    <property type="gene ID" value="GPAI000236"/>
</dbReference>
<evidence type="ECO:0000313" key="2">
    <source>
        <dbReference type="Proteomes" id="UP000092445"/>
    </source>
</evidence>
<proteinExistence type="predicted"/>
<organism evidence="1 2">
    <name type="scientific">Glossina pallidipes</name>
    <name type="common">Tsetse fly</name>
    <dbReference type="NCBI Taxonomy" id="7398"/>
    <lineage>
        <taxon>Eukaryota</taxon>
        <taxon>Metazoa</taxon>
        <taxon>Ecdysozoa</taxon>
        <taxon>Arthropoda</taxon>
        <taxon>Hexapoda</taxon>
        <taxon>Insecta</taxon>
        <taxon>Pterygota</taxon>
        <taxon>Neoptera</taxon>
        <taxon>Endopterygota</taxon>
        <taxon>Diptera</taxon>
        <taxon>Brachycera</taxon>
        <taxon>Muscomorpha</taxon>
        <taxon>Hippoboscoidea</taxon>
        <taxon>Glossinidae</taxon>
        <taxon>Glossina</taxon>
    </lineage>
</organism>
<evidence type="ECO:0000313" key="1">
    <source>
        <dbReference type="EnsemblMetazoa" id="GPAI000236-PA"/>
    </source>
</evidence>
<dbReference type="VEuPathDB" id="VectorBase:GPAI000236"/>
<reference evidence="1" key="2">
    <citation type="submission" date="2020-05" db="UniProtKB">
        <authorList>
            <consortium name="EnsemblMetazoa"/>
        </authorList>
    </citation>
    <scope>IDENTIFICATION</scope>
    <source>
        <strain evidence="1">IAEA</strain>
    </source>
</reference>
<dbReference type="AlphaFoldDB" id="A0A1A9Z0F7"/>
<name>A0A1A9Z0F7_GLOPL</name>